<dbReference type="SMART" id="SM01117">
    <property type="entry name" value="Cyt-b5"/>
    <property type="match status" value="1"/>
</dbReference>
<evidence type="ECO:0000313" key="8">
    <source>
        <dbReference type="Proteomes" id="UP000178570"/>
    </source>
</evidence>
<dbReference type="SUPFAM" id="SSF55856">
    <property type="entry name" value="Cytochrome b5-like heme/steroid binding domain"/>
    <property type="match status" value="1"/>
</dbReference>
<keyword evidence="2" id="KW-0479">Metal-binding</keyword>
<dbReference type="GO" id="GO:0046872">
    <property type="term" value="F:metal ion binding"/>
    <property type="evidence" value="ECO:0007669"/>
    <property type="project" value="UniProtKB-KW"/>
</dbReference>
<gene>
    <name evidence="7" type="ORF">A2570_02635</name>
</gene>
<dbReference type="PANTHER" id="PTHR19359">
    <property type="entry name" value="CYTOCHROME B5"/>
    <property type="match status" value="1"/>
</dbReference>
<protein>
    <recommendedName>
        <fullName evidence="6">Cytochrome b5 heme-binding domain-containing protein</fullName>
    </recommendedName>
</protein>
<feature type="compositionally biased region" description="Low complexity" evidence="5">
    <location>
        <begin position="1"/>
        <end position="27"/>
    </location>
</feature>
<comment type="caution">
    <text evidence="7">The sequence shown here is derived from an EMBL/GenBank/DDBJ whole genome shotgun (WGS) entry which is preliminary data.</text>
</comment>
<keyword evidence="1" id="KW-0349">Heme</keyword>
<organism evidence="7 8">
    <name type="scientific">Candidatus Brennerbacteria bacterium RIFOXYD1_FULL_41_16</name>
    <dbReference type="NCBI Taxonomy" id="1797529"/>
    <lineage>
        <taxon>Bacteria</taxon>
        <taxon>Candidatus Brenneribacteriota</taxon>
    </lineage>
</organism>
<comment type="similarity">
    <text evidence="4">Belongs to the cytochrome b5 family.</text>
</comment>
<reference evidence="7 8" key="1">
    <citation type="journal article" date="2016" name="Nat. Commun.">
        <title>Thousands of microbial genomes shed light on interconnected biogeochemical processes in an aquifer system.</title>
        <authorList>
            <person name="Anantharaman K."/>
            <person name="Brown C.T."/>
            <person name="Hug L.A."/>
            <person name="Sharon I."/>
            <person name="Castelle C.J."/>
            <person name="Probst A.J."/>
            <person name="Thomas B.C."/>
            <person name="Singh A."/>
            <person name="Wilkins M.J."/>
            <person name="Karaoz U."/>
            <person name="Brodie E.L."/>
            <person name="Williams K.H."/>
            <person name="Hubbard S.S."/>
            <person name="Banfield J.F."/>
        </authorList>
    </citation>
    <scope>NUCLEOTIDE SEQUENCE [LARGE SCALE GENOMIC DNA]</scope>
</reference>
<keyword evidence="3" id="KW-0408">Iron</keyword>
<feature type="region of interest" description="Disordered" evidence="5">
    <location>
        <begin position="1"/>
        <end position="29"/>
    </location>
</feature>
<evidence type="ECO:0000256" key="3">
    <source>
        <dbReference type="ARBA" id="ARBA00023004"/>
    </source>
</evidence>
<sequence>MFSINPSPSAAAVATPPPNQSTSSPPSVRACGSGGACTASQVAQHSIRSDCWVYLSVLNKVYNITEYVSNPDLHPGSDVIAPFCGQDVYAVFKTNAGGHNHSGSARADLDTYYIGPFQP</sequence>
<feature type="domain" description="Cytochrome b5 heme-binding" evidence="6">
    <location>
        <begin position="38"/>
        <end position="118"/>
    </location>
</feature>
<dbReference type="Proteomes" id="UP000178570">
    <property type="component" value="Unassembled WGS sequence"/>
</dbReference>
<evidence type="ECO:0000256" key="5">
    <source>
        <dbReference type="SAM" id="MobiDB-lite"/>
    </source>
</evidence>
<proteinExistence type="inferred from homology"/>
<dbReference type="GO" id="GO:0020037">
    <property type="term" value="F:heme binding"/>
    <property type="evidence" value="ECO:0007669"/>
    <property type="project" value="TreeGrafter"/>
</dbReference>
<evidence type="ECO:0000256" key="1">
    <source>
        <dbReference type="ARBA" id="ARBA00022617"/>
    </source>
</evidence>
<accession>A0A1G1XKM6</accession>
<dbReference type="InterPro" id="IPR001199">
    <property type="entry name" value="Cyt_B5-like_heme/steroid-bd"/>
</dbReference>
<dbReference type="EMBL" id="MHHY01000009">
    <property type="protein sequence ID" value="OGY40160.1"/>
    <property type="molecule type" value="Genomic_DNA"/>
</dbReference>
<dbReference type="GO" id="GO:0016020">
    <property type="term" value="C:membrane"/>
    <property type="evidence" value="ECO:0007669"/>
    <property type="project" value="TreeGrafter"/>
</dbReference>
<dbReference type="AlphaFoldDB" id="A0A1G1XKM6"/>
<dbReference type="STRING" id="1797529.A2570_02635"/>
<dbReference type="InterPro" id="IPR036400">
    <property type="entry name" value="Cyt_B5-like_heme/steroid_sf"/>
</dbReference>
<dbReference type="Gene3D" id="3.10.120.10">
    <property type="entry name" value="Cytochrome b5-like heme/steroid binding domain"/>
    <property type="match status" value="1"/>
</dbReference>
<evidence type="ECO:0000256" key="4">
    <source>
        <dbReference type="ARBA" id="ARBA00038168"/>
    </source>
</evidence>
<evidence type="ECO:0000259" key="6">
    <source>
        <dbReference type="PROSITE" id="PS50255"/>
    </source>
</evidence>
<evidence type="ECO:0000313" key="7">
    <source>
        <dbReference type="EMBL" id="OGY40160.1"/>
    </source>
</evidence>
<dbReference type="InterPro" id="IPR050668">
    <property type="entry name" value="Cytochrome_b5"/>
</dbReference>
<dbReference type="PROSITE" id="PS50255">
    <property type="entry name" value="CYTOCHROME_B5_2"/>
    <property type="match status" value="1"/>
</dbReference>
<dbReference type="Pfam" id="PF00173">
    <property type="entry name" value="Cyt-b5"/>
    <property type="match status" value="1"/>
</dbReference>
<name>A0A1G1XKM6_9BACT</name>
<evidence type="ECO:0000256" key="2">
    <source>
        <dbReference type="ARBA" id="ARBA00022723"/>
    </source>
</evidence>